<dbReference type="InterPro" id="IPR010985">
    <property type="entry name" value="Ribbon_hlx_hlx"/>
</dbReference>
<dbReference type="AlphaFoldDB" id="A0A1W1XXH8"/>
<dbReference type="RefSeq" id="WP_084059089.1">
    <property type="nucleotide sequence ID" value="NZ_FWXF01000030.1"/>
</dbReference>
<dbReference type="SUPFAM" id="SSF47598">
    <property type="entry name" value="Ribbon-helix-helix"/>
    <property type="match status" value="1"/>
</dbReference>
<keyword evidence="2" id="KW-1185">Reference proteome</keyword>
<evidence type="ECO:0000313" key="2">
    <source>
        <dbReference type="Proteomes" id="UP000192783"/>
    </source>
</evidence>
<protein>
    <recommendedName>
        <fullName evidence="3">HicB family protein</fullName>
    </recommendedName>
</protein>
<evidence type="ECO:0008006" key="3">
    <source>
        <dbReference type="Google" id="ProtNLM"/>
    </source>
</evidence>
<dbReference type="OrthoDB" id="9807959at2"/>
<dbReference type="EMBL" id="FWXF01000030">
    <property type="protein sequence ID" value="SMC28251.1"/>
    <property type="molecule type" value="Genomic_DNA"/>
</dbReference>
<evidence type="ECO:0000313" key="1">
    <source>
        <dbReference type="EMBL" id="SMC28251.1"/>
    </source>
</evidence>
<name>A0A1W1XXH8_9BACT</name>
<organism evidence="1 2">
    <name type="scientific">Desulfacinum hydrothermale DSM 13146</name>
    <dbReference type="NCBI Taxonomy" id="1121390"/>
    <lineage>
        <taxon>Bacteria</taxon>
        <taxon>Pseudomonadati</taxon>
        <taxon>Thermodesulfobacteriota</taxon>
        <taxon>Syntrophobacteria</taxon>
        <taxon>Syntrophobacterales</taxon>
        <taxon>Syntrophobacteraceae</taxon>
        <taxon>Desulfacinum</taxon>
    </lineage>
</organism>
<dbReference type="GO" id="GO:0006355">
    <property type="term" value="P:regulation of DNA-templated transcription"/>
    <property type="evidence" value="ECO:0007669"/>
    <property type="project" value="InterPro"/>
</dbReference>
<gene>
    <name evidence="1" type="ORF">SAMN02746041_03212</name>
</gene>
<proteinExistence type="predicted"/>
<dbReference type="Proteomes" id="UP000192783">
    <property type="component" value="Unassembled WGS sequence"/>
</dbReference>
<sequence length="138" mass="15870">MKHEYYVQVLYGTTWQTVALVMGPKKAKYFTERLKERHLNARYISKTRLLRQAGTAAVRIAKKELQTLPEEIVDEVQMLENEWLHVVGSAAPPQGVDILLRGVPHELHAQLKQRAKRKGVSLNTLLLDIMAQNCKRKQ</sequence>
<reference evidence="1 2" key="1">
    <citation type="submission" date="2017-04" db="EMBL/GenBank/DDBJ databases">
        <authorList>
            <person name="Afonso C.L."/>
            <person name="Miller P.J."/>
            <person name="Scott M.A."/>
            <person name="Spackman E."/>
            <person name="Goraichik I."/>
            <person name="Dimitrov K.M."/>
            <person name="Suarez D.L."/>
            <person name="Swayne D.E."/>
        </authorList>
    </citation>
    <scope>NUCLEOTIDE SEQUENCE [LARGE SCALE GENOMIC DNA]</scope>
    <source>
        <strain evidence="1 2">DSM 13146</strain>
    </source>
</reference>
<dbReference type="STRING" id="1121390.SAMN02746041_03212"/>
<accession>A0A1W1XXH8</accession>